<dbReference type="Gene3D" id="3.40.190.10">
    <property type="entry name" value="Periplasmic binding protein-like II"/>
    <property type="match status" value="2"/>
</dbReference>
<dbReference type="SUPFAM" id="SSF53850">
    <property type="entry name" value="Periplasmic binding protein-like II"/>
    <property type="match status" value="1"/>
</dbReference>
<dbReference type="STRING" id="173990.SAMN05660691_02176"/>
<name>A0A1H6M4L0_9GAMM</name>
<protein>
    <submittedName>
        <fullName evidence="1">ABC-type amino acid transport substrate-binding protein</fullName>
    </submittedName>
</protein>
<reference evidence="2" key="1">
    <citation type="submission" date="2016-10" db="EMBL/GenBank/DDBJ databases">
        <authorList>
            <person name="Varghese N."/>
            <person name="Submissions S."/>
        </authorList>
    </citation>
    <scope>NUCLEOTIDE SEQUENCE [LARGE SCALE GENOMIC DNA]</scope>
    <source>
        <strain evidence="2">DSM 17616</strain>
    </source>
</reference>
<dbReference type="Proteomes" id="UP000199371">
    <property type="component" value="Unassembled WGS sequence"/>
</dbReference>
<evidence type="ECO:0000313" key="1">
    <source>
        <dbReference type="EMBL" id="SEH92238.1"/>
    </source>
</evidence>
<evidence type="ECO:0000313" key="2">
    <source>
        <dbReference type="Proteomes" id="UP000199371"/>
    </source>
</evidence>
<dbReference type="EMBL" id="FNXF01000007">
    <property type="protein sequence ID" value="SEH92238.1"/>
    <property type="molecule type" value="Genomic_DNA"/>
</dbReference>
<dbReference type="AlphaFoldDB" id="A0A1H6M4L0"/>
<sequence length="275" mass="31426">MLISALRCAAEPVIYSWPATMLDDPRGHYPIALLHLALEKSASHYKPEPSKRDQAQWRTLRQLENGNGMDVVWTFASAEREQKLLPVRIPIDRGLLGWRLLLIRQQDAGRFAGITTAEQLQALRAVQGHDWPDLQILQHNQFNVIPSTHYAGMFTMLQLGRADYFPRSISEIQSELQTKAGHHLAIADHLVLYYPAPLYYFVNPNRPQLAQAIEQGLRSALHDGSMRQLFLQHFAGTIAQAELAKRRVIRLDNPFLHPDTPLQDDNLWFNPELGY</sequence>
<keyword evidence="2" id="KW-1185">Reference proteome</keyword>
<proteinExistence type="predicted"/>
<accession>A0A1H6M4L0</accession>
<gene>
    <name evidence="1" type="ORF">SAMN05660691_02176</name>
</gene>
<organism evidence="1 2">
    <name type="scientific">Rheinheimera pacifica</name>
    <dbReference type="NCBI Taxonomy" id="173990"/>
    <lineage>
        <taxon>Bacteria</taxon>
        <taxon>Pseudomonadati</taxon>
        <taxon>Pseudomonadota</taxon>
        <taxon>Gammaproteobacteria</taxon>
        <taxon>Chromatiales</taxon>
        <taxon>Chromatiaceae</taxon>
        <taxon>Rheinheimera</taxon>
    </lineage>
</organism>